<dbReference type="PANTHER" id="PTHR37694:SF1">
    <property type="entry name" value="SLR8022 PROTEIN"/>
    <property type="match status" value="1"/>
</dbReference>
<dbReference type="EMBL" id="CP046522">
    <property type="protein sequence ID" value="QGU96329.1"/>
    <property type="molecule type" value="Genomic_DNA"/>
</dbReference>
<dbReference type="PANTHER" id="PTHR37694">
    <property type="entry name" value="SLR8022 PROTEIN"/>
    <property type="match status" value="1"/>
</dbReference>
<evidence type="ECO:0000313" key="3">
    <source>
        <dbReference type="Proteomes" id="UP000422764"/>
    </source>
</evidence>
<dbReference type="Pfam" id="PF07883">
    <property type="entry name" value="Cupin_2"/>
    <property type="match status" value="1"/>
</dbReference>
<dbReference type="InterPro" id="IPR013096">
    <property type="entry name" value="Cupin_2"/>
</dbReference>
<dbReference type="InterPro" id="IPR014710">
    <property type="entry name" value="RmlC-like_jellyroll"/>
</dbReference>
<feature type="domain" description="Cupin type-2" evidence="1">
    <location>
        <begin position="32"/>
        <end position="100"/>
    </location>
</feature>
<evidence type="ECO:0000313" key="2">
    <source>
        <dbReference type="EMBL" id="QGU96329.1"/>
    </source>
</evidence>
<name>A0A6I6ERP0_9CLOT</name>
<evidence type="ECO:0000259" key="1">
    <source>
        <dbReference type="Pfam" id="PF07883"/>
    </source>
</evidence>
<accession>A0A6I6ERP0</accession>
<organism evidence="2 3">
    <name type="scientific">Clostridium bovifaecis</name>
    <dbReference type="NCBI Taxonomy" id="2184719"/>
    <lineage>
        <taxon>Bacteria</taxon>
        <taxon>Bacillati</taxon>
        <taxon>Bacillota</taxon>
        <taxon>Clostridia</taxon>
        <taxon>Eubacteriales</taxon>
        <taxon>Clostridiaceae</taxon>
        <taxon>Clostridium</taxon>
    </lineage>
</organism>
<dbReference type="Proteomes" id="UP000422764">
    <property type="component" value="Chromosome"/>
</dbReference>
<sequence>MKIAKVKEKMEYLPNSITKRVLFSEEKVLNFVLNLMPGQEIPPHQHENSDLILYVLEGAGKLTIDEKKQDIIEGDVVYCTGEEMLSLVNNKDNNLSCFVVITPRPGLHAYSKEVGEK</sequence>
<dbReference type="InterPro" id="IPR011051">
    <property type="entry name" value="RmlC_Cupin_sf"/>
</dbReference>
<gene>
    <name evidence="2" type="ORF">GOM49_15590</name>
</gene>
<proteinExistence type="predicted"/>
<dbReference type="SUPFAM" id="SSF51182">
    <property type="entry name" value="RmlC-like cupins"/>
    <property type="match status" value="1"/>
</dbReference>
<dbReference type="AlphaFoldDB" id="A0A6I6ERP0"/>
<protein>
    <submittedName>
        <fullName evidence="2">Cupin domain-containing protein</fullName>
    </submittedName>
</protein>
<reference evidence="2 3" key="1">
    <citation type="submission" date="2019-12" db="EMBL/GenBank/DDBJ databases">
        <title>Genome sequenceing of Clostridium bovifaecis.</title>
        <authorList>
            <person name="Yao Y."/>
        </authorList>
    </citation>
    <scope>NUCLEOTIDE SEQUENCE [LARGE SCALE GENOMIC DNA]</scope>
    <source>
        <strain evidence="2 3">BXX</strain>
    </source>
</reference>
<keyword evidence="3" id="KW-1185">Reference proteome</keyword>
<dbReference type="Gene3D" id="2.60.120.10">
    <property type="entry name" value="Jelly Rolls"/>
    <property type="match status" value="1"/>
</dbReference>